<accession>A0ABU2G5U9</accession>
<comment type="caution">
    <text evidence="2">The sequence shown here is derived from an EMBL/GenBank/DDBJ whole genome shotgun (WGS) entry which is preliminary data.</text>
</comment>
<feature type="transmembrane region" description="Helical" evidence="1">
    <location>
        <begin position="12"/>
        <end position="30"/>
    </location>
</feature>
<dbReference type="EMBL" id="JAMQOQ010000005">
    <property type="protein sequence ID" value="MDS0296161.1"/>
    <property type="molecule type" value="Genomic_DNA"/>
</dbReference>
<gene>
    <name evidence="2" type="ORF">NDI79_18450</name>
</gene>
<protein>
    <submittedName>
        <fullName evidence="2">Uncharacterized protein</fullName>
    </submittedName>
</protein>
<sequence>MTSPSKRIAVGLYALWLLAVVLLLAGRYTGLPVLPGVHLGVVVGASVFFLVGAGELLRDGYRRVAD</sequence>
<keyword evidence="1" id="KW-0472">Membrane</keyword>
<evidence type="ECO:0000313" key="3">
    <source>
        <dbReference type="Proteomes" id="UP001254813"/>
    </source>
</evidence>
<evidence type="ECO:0000256" key="1">
    <source>
        <dbReference type="SAM" id="Phobius"/>
    </source>
</evidence>
<name>A0ABU2G5U9_9EURY</name>
<feature type="transmembrane region" description="Helical" evidence="1">
    <location>
        <begin position="36"/>
        <end position="57"/>
    </location>
</feature>
<reference evidence="2 3" key="1">
    <citation type="submission" date="2022-06" db="EMBL/GenBank/DDBJ databases">
        <title>Halogeometricum sp. a new haloarchaeum isolate from saline soil.</title>
        <authorList>
            <person name="Strakova D."/>
            <person name="Galisteo C."/>
            <person name="Sanchez-Porro C."/>
            <person name="Ventosa A."/>
        </authorList>
    </citation>
    <scope>NUCLEOTIDE SEQUENCE [LARGE SCALE GENOMIC DNA]</scope>
    <source>
        <strain evidence="3">S3BR25-2</strain>
    </source>
</reference>
<keyword evidence="3" id="KW-1185">Reference proteome</keyword>
<dbReference type="Proteomes" id="UP001254813">
    <property type="component" value="Unassembled WGS sequence"/>
</dbReference>
<organism evidence="2 3">
    <name type="scientific">Halogeometricum luteum</name>
    <dbReference type="NCBI Taxonomy" id="2950537"/>
    <lineage>
        <taxon>Archaea</taxon>
        <taxon>Methanobacteriati</taxon>
        <taxon>Methanobacteriota</taxon>
        <taxon>Stenosarchaea group</taxon>
        <taxon>Halobacteria</taxon>
        <taxon>Halobacteriales</taxon>
        <taxon>Haloferacaceae</taxon>
        <taxon>Halogeometricum</taxon>
    </lineage>
</organism>
<keyword evidence="1" id="KW-1133">Transmembrane helix</keyword>
<evidence type="ECO:0000313" key="2">
    <source>
        <dbReference type="EMBL" id="MDS0296161.1"/>
    </source>
</evidence>
<dbReference type="RefSeq" id="WP_310930157.1">
    <property type="nucleotide sequence ID" value="NZ_JAMQOQ010000005.1"/>
</dbReference>
<proteinExistence type="predicted"/>
<keyword evidence="1" id="KW-0812">Transmembrane</keyword>